<protein>
    <submittedName>
        <fullName evidence="9">Diacetylchitobiose uptake system permease protein NgcF</fullName>
    </submittedName>
</protein>
<dbReference type="RefSeq" id="WP_236334461.1">
    <property type="nucleotide sequence ID" value="NZ_CAKMMG010000003.1"/>
</dbReference>
<feature type="transmembrane region" description="Helical" evidence="7">
    <location>
        <begin position="12"/>
        <end position="35"/>
    </location>
</feature>
<dbReference type="PANTHER" id="PTHR30193:SF37">
    <property type="entry name" value="INNER MEMBRANE ABC TRANSPORTER PERMEASE PROTEIN YCJO"/>
    <property type="match status" value="1"/>
</dbReference>
<evidence type="ECO:0000259" key="8">
    <source>
        <dbReference type="PROSITE" id="PS50928"/>
    </source>
</evidence>
<dbReference type="InterPro" id="IPR000515">
    <property type="entry name" value="MetI-like"/>
</dbReference>
<keyword evidence="3" id="KW-1003">Cell membrane</keyword>
<keyword evidence="5 7" id="KW-1133">Transmembrane helix</keyword>
<evidence type="ECO:0000313" key="10">
    <source>
        <dbReference type="Proteomes" id="UP000838324"/>
    </source>
</evidence>
<proteinExistence type="inferred from homology"/>
<dbReference type="Pfam" id="PF00528">
    <property type="entry name" value="BPD_transp_1"/>
    <property type="match status" value="1"/>
</dbReference>
<gene>
    <name evidence="9" type="primary">ngcF_2</name>
    <name evidence="9" type="ORF">PAECIP111892_03031</name>
</gene>
<evidence type="ECO:0000313" key="9">
    <source>
        <dbReference type="EMBL" id="CAH1208005.1"/>
    </source>
</evidence>
<evidence type="ECO:0000256" key="4">
    <source>
        <dbReference type="ARBA" id="ARBA00022692"/>
    </source>
</evidence>
<keyword evidence="2 7" id="KW-0813">Transport</keyword>
<dbReference type="InterPro" id="IPR035906">
    <property type="entry name" value="MetI-like_sf"/>
</dbReference>
<feature type="transmembrane region" description="Helical" evidence="7">
    <location>
        <begin position="164"/>
        <end position="184"/>
    </location>
</feature>
<comment type="caution">
    <text evidence="9">The sequence shown here is derived from an EMBL/GenBank/DDBJ whole genome shotgun (WGS) entry which is preliminary data.</text>
</comment>
<evidence type="ECO:0000256" key="2">
    <source>
        <dbReference type="ARBA" id="ARBA00022448"/>
    </source>
</evidence>
<feature type="transmembrane region" description="Helical" evidence="7">
    <location>
        <begin position="205"/>
        <end position="227"/>
    </location>
</feature>
<keyword evidence="6 7" id="KW-0472">Membrane</keyword>
<comment type="subcellular location">
    <subcellularLocation>
        <location evidence="1 7">Cell membrane</location>
        <topology evidence="1 7">Multi-pass membrane protein</topology>
    </subcellularLocation>
</comment>
<feature type="transmembrane region" description="Helical" evidence="7">
    <location>
        <begin position="76"/>
        <end position="97"/>
    </location>
</feature>
<organism evidence="9 10">
    <name type="scientific">Paenibacillus auburnensis</name>
    <dbReference type="NCBI Taxonomy" id="2905649"/>
    <lineage>
        <taxon>Bacteria</taxon>
        <taxon>Bacillati</taxon>
        <taxon>Bacillota</taxon>
        <taxon>Bacilli</taxon>
        <taxon>Bacillales</taxon>
        <taxon>Paenibacillaceae</taxon>
        <taxon>Paenibacillus</taxon>
    </lineage>
</organism>
<feature type="transmembrane region" description="Helical" evidence="7">
    <location>
        <begin position="264"/>
        <end position="286"/>
    </location>
</feature>
<dbReference type="SUPFAM" id="SSF161098">
    <property type="entry name" value="MetI-like"/>
    <property type="match status" value="1"/>
</dbReference>
<feature type="domain" description="ABC transmembrane type-1" evidence="8">
    <location>
        <begin position="72"/>
        <end position="286"/>
    </location>
</feature>
<feature type="transmembrane region" description="Helical" evidence="7">
    <location>
        <begin position="109"/>
        <end position="130"/>
    </location>
</feature>
<keyword evidence="10" id="KW-1185">Reference proteome</keyword>
<evidence type="ECO:0000256" key="1">
    <source>
        <dbReference type="ARBA" id="ARBA00004651"/>
    </source>
</evidence>
<dbReference type="PANTHER" id="PTHR30193">
    <property type="entry name" value="ABC TRANSPORTER PERMEASE PROTEIN"/>
    <property type="match status" value="1"/>
</dbReference>
<dbReference type="EMBL" id="CAKMMG010000003">
    <property type="protein sequence ID" value="CAH1208005.1"/>
    <property type="molecule type" value="Genomic_DNA"/>
</dbReference>
<evidence type="ECO:0000256" key="7">
    <source>
        <dbReference type="RuleBase" id="RU363032"/>
    </source>
</evidence>
<comment type="similarity">
    <text evidence="7">Belongs to the binding-protein-dependent transport system permease family.</text>
</comment>
<dbReference type="InterPro" id="IPR051393">
    <property type="entry name" value="ABC_transporter_permease"/>
</dbReference>
<sequence length="298" mass="33616">MHAVFGNKKAIAVFVLPALILFILVGFIPIVQSFYYSMLDWNGIGEAKFVGLKWYKDLFVDDSYDMQFVHSIWNTFYLALLSVCLQIPFAFILAYILGRGVRGEKFYRTLFFIPVTISSAVIGLLFLSVLNPNYGVLNVFLDKVGLGSWQHDWLTEEKTALSGIMLPAVWQWIGYYMLLLYAAIKGISEEIFDAVKIDGASALRSMFSIVIPLISPIIKICIVFAVIGSLKFFDLTFIMTNGNPAPATDVPSTLMYATIFKRNMYGYGSAMAVFMVVECLVFYYILQRGFKSYEEGDS</sequence>
<dbReference type="PROSITE" id="PS50928">
    <property type="entry name" value="ABC_TM1"/>
    <property type="match status" value="1"/>
</dbReference>
<evidence type="ECO:0000256" key="3">
    <source>
        <dbReference type="ARBA" id="ARBA00022475"/>
    </source>
</evidence>
<dbReference type="CDD" id="cd06261">
    <property type="entry name" value="TM_PBP2"/>
    <property type="match status" value="1"/>
</dbReference>
<keyword evidence="4 7" id="KW-0812">Transmembrane</keyword>
<evidence type="ECO:0000256" key="6">
    <source>
        <dbReference type="ARBA" id="ARBA00023136"/>
    </source>
</evidence>
<dbReference type="Proteomes" id="UP000838324">
    <property type="component" value="Unassembled WGS sequence"/>
</dbReference>
<reference evidence="9" key="1">
    <citation type="submission" date="2022-01" db="EMBL/GenBank/DDBJ databases">
        <authorList>
            <person name="Criscuolo A."/>
        </authorList>
    </citation>
    <scope>NUCLEOTIDE SEQUENCE</scope>
    <source>
        <strain evidence="9">CIP111892</strain>
    </source>
</reference>
<accession>A0ABN8GNX0</accession>
<name>A0ABN8GNX0_9BACL</name>
<evidence type="ECO:0000256" key="5">
    <source>
        <dbReference type="ARBA" id="ARBA00022989"/>
    </source>
</evidence>
<dbReference type="Gene3D" id="1.10.3720.10">
    <property type="entry name" value="MetI-like"/>
    <property type="match status" value="1"/>
</dbReference>